<dbReference type="SUPFAM" id="SSF54060">
    <property type="entry name" value="His-Me finger endonucleases"/>
    <property type="match status" value="1"/>
</dbReference>
<keyword evidence="9" id="KW-1185">Reference proteome</keyword>
<organism evidence="8 9">
    <name type="scientific">Catellatospora chokoriensis</name>
    <dbReference type="NCBI Taxonomy" id="310353"/>
    <lineage>
        <taxon>Bacteria</taxon>
        <taxon>Bacillati</taxon>
        <taxon>Actinomycetota</taxon>
        <taxon>Actinomycetes</taxon>
        <taxon>Micromonosporales</taxon>
        <taxon>Micromonosporaceae</taxon>
        <taxon>Catellatospora</taxon>
    </lineage>
</organism>
<dbReference type="GO" id="GO:0031640">
    <property type="term" value="P:killing of cells of another organism"/>
    <property type="evidence" value="ECO:0007669"/>
    <property type="project" value="UniProtKB-KW"/>
</dbReference>
<dbReference type="InterPro" id="IPR003060">
    <property type="entry name" value="Pyocin_killer"/>
</dbReference>
<dbReference type="InterPro" id="IPR003615">
    <property type="entry name" value="HNH_nuc"/>
</dbReference>
<protein>
    <recommendedName>
        <fullName evidence="10">HNH endonuclease</fullName>
    </recommendedName>
</protein>
<gene>
    <name evidence="8" type="ORF">Cch02nite_39560</name>
</gene>
<evidence type="ECO:0000313" key="9">
    <source>
        <dbReference type="Proteomes" id="UP000619293"/>
    </source>
</evidence>
<dbReference type="CDD" id="cd00085">
    <property type="entry name" value="HNHc"/>
    <property type="match status" value="1"/>
</dbReference>
<evidence type="ECO:0000313" key="8">
    <source>
        <dbReference type="EMBL" id="GIF90512.1"/>
    </source>
</evidence>
<dbReference type="EMBL" id="BONG01000023">
    <property type="protein sequence ID" value="GIF90512.1"/>
    <property type="molecule type" value="Genomic_DNA"/>
</dbReference>
<evidence type="ECO:0000256" key="6">
    <source>
        <dbReference type="ARBA" id="ARBA00023022"/>
    </source>
</evidence>
<evidence type="ECO:0000256" key="7">
    <source>
        <dbReference type="ARBA" id="ARBA00023048"/>
    </source>
</evidence>
<keyword evidence="6" id="KW-0044">Antibiotic</keyword>
<dbReference type="InterPro" id="IPR044925">
    <property type="entry name" value="His-Me_finger_sf"/>
</dbReference>
<evidence type="ECO:0000256" key="4">
    <source>
        <dbReference type="ARBA" id="ARBA00022759"/>
    </source>
</evidence>
<keyword evidence="2" id="KW-0929">Antimicrobial</keyword>
<evidence type="ECO:0000256" key="5">
    <source>
        <dbReference type="ARBA" id="ARBA00022801"/>
    </source>
</evidence>
<dbReference type="PRINTS" id="PR01300">
    <property type="entry name" value="PYOCINKILLER"/>
</dbReference>
<dbReference type="Pfam" id="PF21431">
    <property type="entry name" value="Col-Pyo_DNase"/>
    <property type="match status" value="1"/>
</dbReference>
<keyword evidence="5" id="KW-0378">Hydrolase</keyword>
<evidence type="ECO:0000256" key="1">
    <source>
        <dbReference type="ARBA" id="ARBA00006811"/>
    </source>
</evidence>
<dbReference type="GO" id="GO:0042742">
    <property type="term" value="P:defense response to bacterium"/>
    <property type="evidence" value="ECO:0007669"/>
    <property type="project" value="UniProtKB-KW"/>
</dbReference>
<dbReference type="GO" id="GO:0016787">
    <property type="term" value="F:hydrolase activity"/>
    <property type="evidence" value="ECO:0007669"/>
    <property type="project" value="UniProtKB-KW"/>
</dbReference>
<comment type="similarity">
    <text evidence="1">Belongs to the colicin/pyosin nuclease family.</text>
</comment>
<dbReference type="GO" id="GO:0019835">
    <property type="term" value="P:cytolysis"/>
    <property type="evidence" value="ECO:0007669"/>
    <property type="project" value="InterPro"/>
</dbReference>
<dbReference type="GO" id="GO:0004519">
    <property type="term" value="F:endonuclease activity"/>
    <property type="evidence" value="ECO:0007669"/>
    <property type="project" value="UniProtKB-KW"/>
</dbReference>
<evidence type="ECO:0000256" key="2">
    <source>
        <dbReference type="ARBA" id="ARBA00022529"/>
    </source>
</evidence>
<dbReference type="GO" id="GO:0005102">
    <property type="term" value="F:signaling receptor binding"/>
    <property type="evidence" value="ECO:0007669"/>
    <property type="project" value="InterPro"/>
</dbReference>
<dbReference type="Gene3D" id="3.90.540.10">
    <property type="entry name" value="Colicin/pyocin, DNase domain"/>
    <property type="match status" value="1"/>
</dbReference>
<dbReference type="AlphaFoldDB" id="A0A8J3JSZ2"/>
<evidence type="ECO:0000256" key="3">
    <source>
        <dbReference type="ARBA" id="ARBA00022722"/>
    </source>
</evidence>
<keyword evidence="7" id="KW-0078">Bacteriocin</keyword>
<reference evidence="8 9" key="1">
    <citation type="submission" date="2021-01" db="EMBL/GenBank/DDBJ databases">
        <title>Whole genome shotgun sequence of Catellatospora chokoriensis NBRC 107358.</title>
        <authorList>
            <person name="Komaki H."/>
            <person name="Tamura T."/>
        </authorList>
    </citation>
    <scope>NUCLEOTIDE SEQUENCE [LARGE SCALE GENOMIC DNA]</scope>
    <source>
        <strain evidence="8 9">NBRC 107358</strain>
    </source>
</reference>
<keyword evidence="4" id="KW-0255">Endonuclease</keyword>
<accession>A0A8J3JSZ2</accession>
<evidence type="ECO:0008006" key="10">
    <source>
        <dbReference type="Google" id="ProtNLM"/>
    </source>
</evidence>
<sequence>MGGGNWLRGSHGNAGVFPSQVADRLRGQSFDTFGDFREAFWREVGSDADLSAGFSPANVARMQNGNAPFVATSQHFGPGRNYVLHHVDPLQHGGGVYDMDNLVVVTPLYHSQILKPSYHYGNG</sequence>
<comment type="caution">
    <text evidence="8">The sequence shown here is derived from an EMBL/GenBank/DDBJ whole genome shotgun (WGS) entry which is preliminary data.</text>
</comment>
<dbReference type="InterPro" id="IPR037146">
    <property type="entry name" value="Colicin/pyocin_DNase_dom_sf"/>
</dbReference>
<name>A0A8J3JSZ2_9ACTN</name>
<proteinExistence type="inferred from homology"/>
<dbReference type="Proteomes" id="UP000619293">
    <property type="component" value="Unassembled WGS sequence"/>
</dbReference>
<keyword evidence="3" id="KW-0540">Nuclease</keyword>